<dbReference type="InterPro" id="IPR010737">
    <property type="entry name" value="4-carb_acid_sugar_kinase_N"/>
</dbReference>
<dbReference type="EMBL" id="JABXYM010000001">
    <property type="protein sequence ID" value="MCR6098275.1"/>
    <property type="molecule type" value="Genomic_DNA"/>
</dbReference>
<evidence type="ECO:0000313" key="10">
    <source>
        <dbReference type="Proteomes" id="UP001057753"/>
    </source>
</evidence>
<accession>A0A9Q4B5E7</accession>
<dbReference type="InterPro" id="IPR031475">
    <property type="entry name" value="NBD_C"/>
</dbReference>
<dbReference type="Gene3D" id="3.40.980.20">
    <property type="entry name" value="Four-carbon acid sugar kinase, nucleotide binding domain"/>
    <property type="match status" value="1"/>
</dbReference>
<protein>
    <submittedName>
        <fullName evidence="9">Four-carbon acid sugar kinase family protein</fullName>
    </submittedName>
</protein>
<evidence type="ECO:0000256" key="6">
    <source>
        <dbReference type="ARBA" id="ARBA00023277"/>
    </source>
</evidence>
<evidence type="ECO:0000256" key="1">
    <source>
        <dbReference type="ARBA" id="ARBA00005715"/>
    </source>
</evidence>
<keyword evidence="6" id="KW-0119">Carbohydrate metabolism</keyword>
<evidence type="ECO:0000256" key="4">
    <source>
        <dbReference type="ARBA" id="ARBA00022777"/>
    </source>
</evidence>
<dbReference type="Pfam" id="PF17042">
    <property type="entry name" value="NBD_C"/>
    <property type="match status" value="1"/>
</dbReference>
<organism evidence="9 10">
    <name type="scientific">Salipaludibacillus agaradhaerens</name>
    <name type="common">Bacillus agaradhaerens</name>
    <dbReference type="NCBI Taxonomy" id="76935"/>
    <lineage>
        <taxon>Bacteria</taxon>
        <taxon>Bacillati</taxon>
        <taxon>Bacillota</taxon>
        <taxon>Bacilli</taxon>
        <taxon>Bacillales</taxon>
        <taxon>Bacillaceae</taxon>
    </lineage>
</organism>
<dbReference type="Proteomes" id="UP001057753">
    <property type="component" value="Unassembled WGS sequence"/>
</dbReference>
<keyword evidence="10" id="KW-1185">Reference proteome</keyword>
<reference evidence="9" key="1">
    <citation type="submission" date="2020-06" db="EMBL/GenBank/DDBJ databases">
        <title>Insight into the genomes of haloalkaliphilic bacilli from Kenyan soda lakes.</title>
        <authorList>
            <person name="Mwirichia R."/>
            <person name="Villamizar G.C."/>
            <person name="Poehlein A."/>
            <person name="Mugweru J."/>
            <person name="Kipnyargis A."/>
            <person name="Kiplimo D."/>
            <person name="Orwa P."/>
            <person name="Daniel R."/>
        </authorList>
    </citation>
    <scope>NUCLEOTIDE SEQUENCE</scope>
    <source>
        <strain evidence="9">B1096_S55</strain>
    </source>
</reference>
<dbReference type="Pfam" id="PF07005">
    <property type="entry name" value="SBD_N"/>
    <property type="match status" value="1"/>
</dbReference>
<evidence type="ECO:0000256" key="5">
    <source>
        <dbReference type="ARBA" id="ARBA00022840"/>
    </source>
</evidence>
<keyword evidence="5" id="KW-0067">ATP-binding</keyword>
<dbReference type="GO" id="GO:0005524">
    <property type="term" value="F:ATP binding"/>
    <property type="evidence" value="ECO:0007669"/>
    <property type="project" value="UniProtKB-KW"/>
</dbReference>
<name>A0A9Q4B5E7_SALAG</name>
<dbReference type="InterPro" id="IPR042213">
    <property type="entry name" value="NBD_C_sf"/>
</dbReference>
<dbReference type="SUPFAM" id="SSF142764">
    <property type="entry name" value="YgbK-like"/>
    <property type="match status" value="1"/>
</dbReference>
<evidence type="ECO:0000259" key="7">
    <source>
        <dbReference type="Pfam" id="PF07005"/>
    </source>
</evidence>
<comment type="similarity">
    <text evidence="1">Belongs to the four-carbon acid sugar kinase family.</text>
</comment>
<evidence type="ECO:0000259" key="8">
    <source>
        <dbReference type="Pfam" id="PF17042"/>
    </source>
</evidence>
<evidence type="ECO:0000256" key="3">
    <source>
        <dbReference type="ARBA" id="ARBA00022741"/>
    </source>
</evidence>
<gene>
    <name evidence="9" type="ORF">HXA33_17205</name>
</gene>
<keyword evidence="2" id="KW-0808">Transferase</keyword>
<sequence>MRIGVIADDLTGANATGVRLSKQGFKSATMVQGAPFPEEINYDAVIVDTDSRYQTKHVARSRTIQAIDQFKRWGAKLFSKRIDSTYRGNIGTEIDTMLEQLGEEAVAVIVPSFPDSGRIVIGGYLIVDGVPLQQTDVANDPVQPLTQSYIPALTEIQSDNKVGFLGLQEVLKGADELSKSIDASFSEGCRIVVCDATTNDQIEVIAEAMCRLDRCIISADPGPLTAAYSKAVMRQQAKQERILVAVGSATKLTGQQLSYLTGKLNAEPVYVDPDKLASYTSSWDEEIQRATEAVLADKKQEVLILTTHLPGHSLLNLEEKAKQEKASEQALAKRITDGLAKISRQVLEDESAMFKGCFSSGGDVTASLCSVSRANGIELLDEVLPLAAYGKMIGGYFDGLPIITKGGMVGDKKAIYDSVKFLQTKF</sequence>
<keyword evidence="3" id="KW-0547">Nucleotide-binding</keyword>
<feature type="domain" description="Four-carbon acid sugar kinase nucleotide binding" evidence="8">
    <location>
        <begin position="243"/>
        <end position="414"/>
    </location>
</feature>
<comment type="caution">
    <text evidence="9">The sequence shown here is derived from an EMBL/GenBank/DDBJ whole genome shotgun (WGS) entry which is preliminary data.</text>
</comment>
<evidence type="ECO:0000256" key="2">
    <source>
        <dbReference type="ARBA" id="ARBA00022679"/>
    </source>
</evidence>
<dbReference type="InterPro" id="IPR037051">
    <property type="entry name" value="4-carb_acid_sugar_kinase_N_sf"/>
</dbReference>
<evidence type="ECO:0000313" key="9">
    <source>
        <dbReference type="EMBL" id="MCR6098275.1"/>
    </source>
</evidence>
<dbReference type="Gene3D" id="3.40.50.10840">
    <property type="entry name" value="Putative sugar-binding, N-terminal domain"/>
    <property type="match status" value="1"/>
</dbReference>
<dbReference type="AlphaFoldDB" id="A0A9Q4B5E7"/>
<feature type="domain" description="Four-carbon acid sugar kinase N-terminal" evidence="7">
    <location>
        <begin position="3"/>
        <end position="227"/>
    </location>
</feature>
<dbReference type="GO" id="GO:0016301">
    <property type="term" value="F:kinase activity"/>
    <property type="evidence" value="ECO:0007669"/>
    <property type="project" value="UniProtKB-KW"/>
</dbReference>
<proteinExistence type="inferred from homology"/>
<keyword evidence="4 9" id="KW-0418">Kinase</keyword>